<evidence type="ECO:0000313" key="1">
    <source>
        <dbReference type="EMBL" id="JAD82147.1"/>
    </source>
</evidence>
<protein>
    <submittedName>
        <fullName evidence="1">Uncharacterized protein</fullName>
    </submittedName>
</protein>
<reference evidence="1" key="2">
    <citation type="journal article" date="2015" name="Data Brief">
        <title>Shoot transcriptome of the giant reed, Arundo donax.</title>
        <authorList>
            <person name="Barrero R.A."/>
            <person name="Guerrero F.D."/>
            <person name="Moolhuijzen P."/>
            <person name="Goolsby J.A."/>
            <person name="Tidwell J."/>
            <person name="Bellgard S.E."/>
            <person name="Bellgard M.I."/>
        </authorList>
    </citation>
    <scope>NUCLEOTIDE SEQUENCE</scope>
    <source>
        <tissue evidence="1">Shoot tissue taken approximately 20 cm above the soil surface</tissue>
    </source>
</reference>
<sequence>MSGQNLSKRCCKFRTSMLQRIHCQHLFTCNDAKTIRQNLSSLKKIHTLASTSMYKERTVLMIIEEHDRFEHMIIWFLSSAHKKGIKFSQGYLPMFTCTSSSTLT</sequence>
<accession>A0A0A9DEJ0</accession>
<proteinExistence type="predicted"/>
<reference evidence="1" key="1">
    <citation type="submission" date="2014-09" db="EMBL/GenBank/DDBJ databases">
        <authorList>
            <person name="Magalhaes I.L.F."/>
            <person name="Oliveira U."/>
            <person name="Santos F.R."/>
            <person name="Vidigal T.H.D.A."/>
            <person name="Brescovit A.D."/>
            <person name="Santos A.J."/>
        </authorList>
    </citation>
    <scope>NUCLEOTIDE SEQUENCE</scope>
    <source>
        <tissue evidence="1">Shoot tissue taken approximately 20 cm above the soil surface</tissue>
    </source>
</reference>
<dbReference type="AlphaFoldDB" id="A0A0A9DEJ0"/>
<name>A0A0A9DEJ0_ARUDO</name>
<dbReference type="EMBL" id="GBRH01215748">
    <property type="protein sequence ID" value="JAD82147.1"/>
    <property type="molecule type" value="Transcribed_RNA"/>
</dbReference>
<organism evidence="1">
    <name type="scientific">Arundo donax</name>
    <name type="common">Giant reed</name>
    <name type="synonym">Donax arundinaceus</name>
    <dbReference type="NCBI Taxonomy" id="35708"/>
    <lineage>
        <taxon>Eukaryota</taxon>
        <taxon>Viridiplantae</taxon>
        <taxon>Streptophyta</taxon>
        <taxon>Embryophyta</taxon>
        <taxon>Tracheophyta</taxon>
        <taxon>Spermatophyta</taxon>
        <taxon>Magnoliopsida</taxon>
        <taxon>Liliopsida</taxon>
        <taxon>Poales</taxon>
        <taxon>Poaceae</taxon>
        <taxon>PACMAD clade</taxon>
        <taxon>Arundinoideae</taxon>
        <taxon>Arundineae</taxon>
        <taxon>Arundo</taxon>
    </lineage>
</organism>